<protein>
    <submittedName>
        <fullName evidence="2">Uncharacterized protein</fullName>
    </submittedName>
</protein>
<gene>
    <name evidence="2" type="ORF">LMG29542_08604</name>
</gene>
<name>A0A6J5FBW7_9BURK</name>
<sequence length="177" mass="20664">MKNTNSLHILHPESRSSERLFLSSCRLHTLNEIRMTKRKPKILTRNNAASRNEFLYYARSLPMRHLCRTLQRHERTVKDWMKGHAVIPSPVLRLQALEFELMRDQMGYTAIEREQRQARRQETGIRPQPAATGRERRPIRDAVPARHCLTVTATPAIRACARHESPRLRRNPARCSG</sequence>
<evidence type="ECO:0000256" key="1">
    <source>
        <dbReference type="SAM" id="MobiDB-lite"/>
    </source>
</evidence>
<reference evidence="2 3" key="1">
    <citation type="submission" date="2020-04" db="EMBL/GenBank/DDBJ databases">
        <authorList>
            <person name="De Canck E."/>
        </authorList>
    </citation>
    <scope>NUCLEOTIDE SEQUENCE [LARGE SCALE GENOMIC DNA]</scope>
    <source>
        <strain evidence="2 3">LMG 29542</strain>
    </source>
</reference>
<dbReference type="AlphaFoldDB" id="A0A6J5FBW7"/>
<dbReference type="EMBL" id="CADIKH010000327">
    <property type="protein sequence ID" value="CAB3775222.1"/>
    <property type="molecule type" value="Genomic_DNA"/>
</dbReference>
<evidence type="ECO:0000313" key="2">
    <source>
        <dbReference type="EMBL" id="CAB3775222.1"/>
    </source>
</evidence>
<proteinExistence type="predicted"/>
<dbReference type="RefSeq" id="WP_175233551.1">
    <property type="nucleotide sequence ID" value="NZ_CADIKH010000327.1"/>
</dbReference>
<feature type="region of interest" description="Disordered" evidence="1">
    <location>
        <begin position="114"/>
        <end position="136"/>
    </location>
</feature>
<keyword evidence="3" id="KW-1185">Reference proteome</keyword>
<accession>A0A6J5FBW7</accession>
<feature type="compositionally biased region" description="Basic and acidic residues" evidence="1">
    <location>
        <begin position="114"/>
        <end position="123"/>
    </location>
</feature>
<dbReference type="Proteomes" id="UP000494363">
    <property type="component" value="Unassembled WGS sequence"/>
</dbReference>
<evidence type="ECO:0000313" key="3">
    <source>
        <dbReference type="Proteomes" id="UP000494363"/>
    </source>
</evidence>
<organism evidence="2 3">
    <name type="scientific">Paraburkholderia humisilvae</name>
    <dbReference type="NCBI Taxonomy" id="627669"/>
    <lineage>
        <taxon>Bacteria</taxon>
        <taxon>Pseudomonadati</taxon>
        <taxon>Pseudomonadota</taxon>
        <taxon>Betaproteobacteria</taxon>
        <taxon>Burkholderiales</taxon>
        <taxon>Burkholderiaceae</taxon>
        <taxon>Paraburkholderia</taxon>
    </lineage>
</organism>